<dbReference type="AlphaFoldDB" id="A0A251TRZ1"/>
<proteinExistence type="predicted"/>
<dbReference type="EMBL" id="CM007898">
    <property type="protein sequence ID" value="OTG13897.1"/>
    <property type="molecule type" value="Genomic_DNA"/>
</dbReference>
<keyword evidence="2" id="KW-1185">Reference proteome</keyword>
<sequence length="58" mass="6336">MQILIKMVQRCMTRCPSQGGDTTTTHTLLVRGWDRIVPVGTYVPGCPSTANALLYGLL</sequence>
<dbReference type="SUPFAM" id="SSF56770">
    <property type="entry name" value="HydA/Nqo6-like"/>
    <property type="match status" value="1"/>
</dbReference>
<protein>
    <submittedName>
        <fullName evidence="1">Putative NADH:ubiquinone oxidoreductase-like, 20kDa subunit</fullName>
    </submittedName>
</protein>
<dbReference type="Gene3D" id="3.40.50.12280">
    <property type="match status" value="1"/>
</dbReference>
<evidence type="ECO:0000313" key="2">
    <source>
        <dbReference type="Proteomes" id="UP000215914"/>
    </source>
</evidence>
<dbReference type="Proteomes" id="UP000215914">
    <property type="component" value="Chromosome 9"/>
</dbReference>
<dbReference type="STRING" id="4232.A0A251TRZ1"/>
<accession>A0A251TRZ1</accession>
<evidence type="ECO:0000313" key="1">
    <source>
        <dbReference type="EMBL" id="OTG13897.1"/>
    </source>
</evidence>
<name>A0A251TRZ1_HELAN</name>
<gene>
    <name evidence="1" type="ORF">HannXRQ_Chr09g0243341</name>
</gene>
<dbReference type="InParanoid" id="A0A251TRZ1"/>
<reference evidence="2" key="1">
    <citation type="journal article" date="2017" name="Nature">
        <title>The sunflower genome provides insights into oil metabolism, flowering and Asterid evolution.</title>
        <authorList>
            <person name="Badouin H."/>
            <person name="Gouzy J."/>
            <person name="Grassa C.J."/>
            <person name="Murat F."/>
            <person name="Staton S.E."/>
            <person name="Cottret L."/>
            <person name="Lelandais-Briere C."/>
            <person name="Owens G.L."/>
            <person name="Carrere S."/>
            <person name="Mayjonade B."/>
            <person name="Legrand L."/>
            <person name="Gill N."/>
            <person name="Kane N.C."/>
            <person name="Bowers J.E."/>
            <person name="Hubner S."/>
            <person name="Bellec A."/>
            <person name="Berard A."/>
            <person name="Berges H."/>
            <person name="Blanchet N."/>
            <person name="Boniface M.C."/>
            <person name="Brunel D."/>
            <person name="Catrice O."/>
            <person name="Chaidir N."/>
            <person name="Claudel C."/>
            <person name="Donnadieu C."/>
            <person name="Faraut T."/>
            <person name="Fievet G."/>
            <person name="Helmstetter N."/>
            <person name="King M."/>
            <person name="Knapp S.J."/>
            <person name="Lai Z."/>
            <person name="Le Paslier M.C."/>
            <person name="Lippi Y."/>
            <person name="Lorenzon L."/>
            <person name="Mandel J.R."/>
            <person name="Marage G."/>
            <person name="Marchand G."/>
            <person name="Marquand E."/>
            <person name="Bret-Mestries E."/>
            <person name="Morien E."/>
            <person name="Nambeesan S."/>
            <person name="Nguyen T."/>
            <person name="Pegot-Espagnet P."/>
            <person name="Pouilly N."/>
            <person name="Raftis F."/>
            <person name="Sallet E."/>
            <person name="Schiex T."/>
            <person name="Thomas J."/>
            <person name="Vandecasteele C."/>
            <person name="Vares D."/>
            <person name="Vear F."/>
            <person name="Vautrin S."/>
            <person name="Crespi M."/>
            <person name="Mangin B."/>
            <person name="Burke J.M."/>
            <person name="Salse J."/>
            <person name="Munos S."/>
            <person name="Vincourt P."/>
            <person name="Rieseberg L.H."/>
            <person name="Langlade N.B."/>
        </authorList>
    </citation>
    <scope>NUCLEOTIDE SEQUENCE [LARGE SCALE GENOMIC DNA]</scope>
    <source>
        <strain evidence="2">cv. SF193</strain>
    </source>
</reference>
<organism evidence="1 2">
    <name type="scientific">Helianthus annuus</name>
    <name type="common">Common sunflower</name>
    <dbReference type="NCBI Taxonomy" id="4232"/>
    <lineage>
        <taxon>Eukaryota</taxon>
        <taxon>Viridiplantae</taxon>
        <taxon>Streptophyta</taxon>
        <taxon>Embryophyta</taxon>
        <taxon>Tracheophyta</taxon>
        <taxon>Spermatophyta</taxon>
        <taxon>Magnoliopsida</taxon>
        <taxon>eudicotyledons</taxon>
        <taxon>Gunneridae</taxon>
        <taxon>Pentapetalae</taxon>
        <taxon>asterids</taxon>
        <taxon>campanulids</taxon>
        <taxon>Asterales</taxon>
        <taxon>Asteraceae</taxon>
        <taxon>Asteroideae</taxon>
        <taxon>Heliantheae alliance</taxon>
        <taxon>Heliantheae</taxon>
        <taxon>Helianthus</taxon>
    </lineage>
</organism>
<keyword evidence="1" id="KW-0830">Ubiquinone</keyword>